<dbReference type="Proteomes" id="UP001418222">
    <property type="component" value="Unassembled WGS sequence"/>
</dbReference>
<evidence type="ECO:0000256" key="1">
    <source>
        <dbReference type="PROSITE-ProRule" id="PRU10038"/>
    </source>
</evidence>
<keyword evidence="4" id="KW-1185">Reference proteome</keyword>
<dbReference type="InterPro" id="IPR033140">
    <property type="entry name" value="Lipase_GDXG_put_SER_AS"/>
</dbReference>
<dbReference type="PANTHER" id="PTHR23024:SF535">
    <property type="entry name" value="OS07G0162900 PROTEIN"/>
    <property type="match status" value="1"/>
</dbReference>
<dbReference type="SUPFAM" id="SSF53474">
    <property type="entry name" value="alpha/beta-Hydrolases"/>
    <property type="match status" value="1"/>
</dbReference>
<evidence type="ECO:0000313" key="3">
    <source>
        <dbReference type="EMBL" id="KAK8918571.1"/>
    </source>
</evidence>
<accession>A0AAP0FVS5</accession>
<gene>
    <name evidence="3" type="primary">CXE15</name>
    <name evidence="3" type="ORF">KSP39_PZI021175</name>
</gene>
<evidence type="ECO:0000259" key="2">
    <source>
        <dbReference type="Pfam" id="PF07859"/>
    </source>
</evidence>
<dbReference type="InterPro" id="IPR029058">
    <property type="entry name" value="AB_hydrolase_fold"/>
</dbReference>
<evidence type="ECO:0000313" key="4">
    <source>
        <dbReference type="Proteomes" id="UP001418222"/>
    </source>
</evidence>
<feature type="active site" evidence="1">
    <location>
        <position position="174"/>
    </location>
</feature>
<comment type="caution">
    <text evidence="3">The sequence shown here is derived from an EMBL/GenBank/DDBJ whole genome shotgun (WGS) entry which is preliminary data.</text>
</comment>
<reference evidence="3 4" key="1">
    <citation type="journal article" date="2022" name="Nat. Plants">
        <title>Genomes of leafy and leafless Platanthera orchids illuminate the evolution of mycoheterotrophy.</title>
        <authorList>
            <person name="Li M.H."/>
            <person name="Liu K.W."/>
            <person name="Li Z."/>
            <person name="Lu H.C."/>
            <person name="Ye Q.L."/>
            <person name="Zhang D."/>
            <person name="Wang J.Y."/>
            <person name="Li Y.F."/>
            <person name="Zhong Z.M."/>
            <person name="Liu X."/>
            <person name="Yu X."/>
            <person name="Liu D.K."/>
            <person name="Tu X.D."/>
            <person name="Liu B."/>
            <person name="Hao Y."/>
            <person name="Liao X.Y."/>
            <person name="Jiang Y.T."/>
            <person name="Sun W.H."/>
            <person name="Chen J."/>
            <person name="Chen Y.Q."/>
            <person name="Ai Y."/>
            <person name="Zhai J.W."/>
            <person name="Wu S.S."/>
            <person name="Zhou Z."/>
            <person name="Hsiao Y.Y."/>
            <person name="Wu W.L."/>
            <person name="Chen Y.Y."/>
            <person name="Lin Y.F."/>
            <person name="Hsu J.L."/>
            <person name="Li C.Y."/>
            <person name="Wang Z.W."/>
            <person name="Zhao X."/>
            <person name="Zhong W.Y."/>
            <person name="Ma X.K."/>
            <person name="Ma L."/>
            <person name="Huang J."/>
            <person name="Chen G.Z."/>
            <person name="Huang M.Z."/>
            <person name="Huang L."/>
            <person name="Peng D.H."/>
            <person name="Luo Y.B."/>
            <person name="Zou S.Q."/>
            <person name="Chen S.P."/>
            <person name="Lan S."/>
            <person name="Tsai W.C."/>
            <person name="Van de Peer Y."/>
            <person name="Liu Z.J."/>
        </authorList>
    </citation>
    <scope>NUCLEOTIDE SEQUENCE [LARGE SCALE GENOMIC DNA]</scope>
    <source>
        <strain evidence="3">Lor287</strain>
    </source>
</reference>
<organism evidence="3 4">
    <name type="scientific">Platanthera zijinensis</name>
    <dbReference type="NCBI Taxonomy" id="2320716"/>
    <lineage>
        <taxon>Eukaryota</taxon>
        <taxon>Viridiplantae</taxon>
        <taxon>Streptophyta</taxon>
        <taxon>Embryophyta</taxon>
        <taxon>Tracheophyta</taxon>
        <taxon>Spermatophyta</taxon>
        <taxon>Magnoliopsida</taxon>
        <taxon>Liliopsida</taxon>
        <taxon>Asparagales</taxon>
        <taxon>Orchidaceae</taxon>
        <taxon>Orchidoideae</taxon>
        <taxon>Orchideae</taxon>
        <taxon>Orchidinae</taxon>
        <taxon>Platanthera</taxon>
    </lineage>
</organism>
<dbReference type="PROSITE" id="PS01174">
    <property type="entry name" value="LIPASE_GDXG_SER"/>
    <property type="match status" value="1"/>
</dbReference>
<sequence>MSFSSAADAPAPAIANIVEVENCRDVLRVFSDGSIHRTTGPSFPVPVEDDGSIEWDDATFALDLGLRLRLYRPRHRLPTDPGKLPIFYYFHGGGYCIGSRTWPNFHNYCLRLAAGLRSVIVSPDYRLAPENRLPAALDDSLASILWIRSQALSGDPNPLLSDADFSRVYISGDSAGGSIAHHLAVRFSSDEGRSELEPLLVRGYVLLMPFFGGTQRSKSEEYCPSDAFLNLELNDRFWRLSLPVGSTTDDPVSNPFGPGGPDLKAVRFDPMLVVVGGRDLLRDRAADYGERLKEWGKPVEVLDFEGQQHGFFTIQPRSEPADRLMSYIRRFMDKNGCRLD</sequence>
<dbReference type="AlphaFoldDB" id="A0AAP0FVS5"/>
<dbReference type="EMBL" id="JBBWWQ010000019">
    <property type="protein sequence ID" value="KAK8918571.1"/>
    <property type="molecule type" value="Genomic_DNA"/>
</dbReference>
<protein>
    <submittedName>
        <fullName evidence="3">Carboxylesterase 15</fullName>
    </submittedName>
</protein>
<proteinExistence type="predicted"/>
<feature type="domain" description="Alpha/beta hydrolase fold-3" evidence="2">
    <location>
        <begin position="88"/>
        <end position="312"/>
    </location>
</feature>
<dbReference type="InterPro" id="IPR013094">
    <property type="entry name" value="AB_hydrolase_3"/>
</dbReference>
<dbReference type="Gene3D" id="3.40.50.1820">
    <property type="entry name" value="alpha/beta hydrolase"/>
    <property type="match status" value="1"/>
</dbReference>
<dbReference type="Pfam" id="PF07859">
    <property type="entry name" value="Abhydrolase_3"/>
    <property type="match status" value="1"/>
</dbReference>
<dbReference type="GO" id="GO:0016787">
    <property type="term" value="F:hydrolase activity"/>
    <property type="evidence" value="ECO:0007669"/>
    <property type="project" value="InterPro"/>
</dbReference>
<dbReference type="PANTHER" id="PTHR23024">
    <property type="entry name" value="ARYLACETAMIDE DEACETYLASE"/>
    <property type="match status" value="1"/>
</dbReference>
<dbReference type="InterPro" id="IPR050466">
    <property type="entry name" value="Carboxylest/Gibb_receptor"/>
</dbReference>
<name>A0AAP0FVS5_9ASPA</name>